<dbReference type="InterPro" id="IPR025322">
    <property type="entry name" value="PADRE_dom"/>
</dbReference>
<organism evidence="1 2">
    <name type="scientific">Lactuca sativa</name>
    <name type="common">Garden lettuce</name>
    <dbReference type="NCBI Taxonomy" id="4236"/>
    <lineage>
        <taxon>Eukaryota</taxon>
        <taxon>Viridiplantae</taxon>
        <taxon>Streptophyta</taxon>
        <taxon>Embryophyta</taxon>
        <taxon>Tracheophyta</taxon>
        <taxon>Spermatophyta</taxon>
        <taxon>Magnoliopsida</taxon>
        <taxon>eudicotyledons</taxon>
        <taxon>Gunneridae</taxon>
        <taxon>Pentapetalae</taxon>
        <taxon>asterids</taxon>
        <taxon>campanulids</taxon>
        <taxon>Asterales</taxon>
        <taxon>Asteraceae</taxon>
        <taxon>Cichorioideae</taxon>
        <taxon>Cichorieae</taxon>
        <taxon>Lactucinae</taxon>
        <taxon>Lactuca</taxon>
    </lineage>
</organism>
<evidence type="ECO:0008006" key="3">
    <source>
        <dbReference type="Google" id="ProtNLM"/>
    </source>
</evidence>
<sequence>MGNSLPGVGGGKKKAKVMKIDGEIFKFQTPFKFFEVIKDYSGHVVLESNAVKRYGIRATPLDLEENLEPGKIYFLVELPKLSETAEKTVTIRRVRGLQLRANLWGDYAYKMQEYIHNNPDNHRIVVILQFGQINLFINSDIDEVIDFNKSLDGDDRPDSSTNTFSVIPSNQLSEYDDFMVKNKLKAIAKVWEPVEECNFVIVGTIKGILQNLKWYYQACTNCFGNAVPSDEANDLTKSYKCHNENCTKTTTYVVLRLLLYSLHFNHN</sequence>
<name>A0A9R1UP26_LACSA</name>
<evidence type="ECO:0000313" key="2">
    <source>
        <dbReference type="Proteomes" id="UP000235145"/>
    </source>
</evidence>
<proteinExistence type="predicted"/>
<protein>
    <recommendedName>
        <fullName evidence="3">DUF223 domain-containing protein</fullName>
    </recommendedName>
</protein>
<dbReference type="AlphaFoldDB" id="A0A9R1UP26"/>
<dbReference type="PANTHER" id="PTHR33148">
    <property type="entry name" value="PLASTID MOVEMENT IMPAIRED PROTEIN-RELATED"/>
    <property type="match status" value="1"/>
</dbReference>
<accession>A0A9R1UP26</accession>
<keyword evidence="2" id="KW-1185">Reference proteome</keyword>
<dbReference type="EMBL" id="NBSK02000008">
    <property type="protein sequence ID" value="KAJ0191242.1"/>
    <property type="molecule type" value="Genomic_DNA"/>
</dbReference>
<gene>
    <name evidence="1" type="ORF">LSAT_V11C800392470</name>
</gene>
<reference evidence="1 2" key="1">
    <citation type="journal article" date="2017" name="Nat. Commun.">
        <title>Genome assembly with in vitro proximity ligation data and whole-genome triplication in lettuce.</title>
        <authorList>
            <person name="Reyes-Chin-Wo S."/>
            <person name="Wang Z."/>
            <person name="Yang X."/>
            <person name="Kozik A."/>
            <person name="Arikit S."/>
            <person name="Song C."/>
            <person name="Xia L."/>
            <person name="Froenicke L."/>
            <person name="Lavelle D.O."/>
            <person name="Truco M.J."/>
            <person name="Xia R."/>
            <person name="Zhu S."/>
            <person name="Xu C."/>
            <person name="Xu H."/>
            <person name="Xu X."/>
            <person name="Cox K."/>
            <person name="Korf I."/>
            <person name="Meyers B.C."/>
            <person name="Michelmore R.W."/>
        </authorList>
    </citation>
    <scope>NUCLEOTIDE SEQUENCE [LARGE SCALE GENOMIC DNA]</scope>
    <source>
        <strain evidence="2">cv. Salinas</strain>
        <tissue evidence="1">Seedlings</tissue>
    </source>
</reference>
<dbReference type="PANTHER" id="PTHR33148:SF6">
    <property type="entry name" value="DUF4228 DOMAIN-CONTAINING PROTEIN"/>
    <property type="match status" value="1"/>
</dbReference>
<dbReference type="Proteomes" id="UP000235145">
    <property type="component" value="Unassembled WGS sequence"/>
</dbReference>
<dbReference type="Gene3D" id="2.40.50.140">
    <property type="entry name" value="Nucleic acid-binding proteins"/>
    <property type="match status" value="1"/>
</dbReference>
<dbReference type="Pfam" id="PF14009">
    <property type="entry name" value="PADRE"/>
    <property type="match status" value="1"/>
</dbReference>
<comment type="caution">
    <text evidence="1">The sequence shown here is derived from an EMBL/GenBank/DDBJ whole genome shotgun (WGS) entry which is preliminary data.</text>
</comment>
<dbReference type="InterPro" id="IPR012340">
    <property type="entry name" value="NA-bd_OB-fold"/>
</dbReference>
<evidence type="ECO:0000313" key="1">
    <source>
        <dbReference type="EMBL" id="KAJ0191242.1"/>
    </source>
</evidence>